<protein>
    <recommendedName>
        <fullName evidence="4">Protein LURP-one-related 15</fullName>
    </recommendedName>
</protein>
<gene>
    <name evidence="2" type="ORF">LWI28_018565</name>
</gene>
<organism evidence="2 3">
    <name type="scientific">Acer negundo</name>
    <name type="common">Box elder</name>
    <dbReference type="NCBI Taxonomy" id="4023"/>
    <lineage>
        <taxon>Eukaryota</taxon>
        <taxon>Viridiplantae</taxon>
        <taxon>Streptophyta</taxon>
        <taxon>Embryophyta</taxon>
        <taxon>Tracheophyta</taxon>
        <taxon>Spermatophyta</taxon>
        <taxon>Magnoliopsida</taxon>
        <taxon>eudicotyledons</taxon>
        <taxon>Gunneridae</taxon>
        <taxon>Pentapetalae</taxon>
        <taxon>rosids</taxon>
        <taxon>malvids</taxon>
        <taxon>Sapindales</taxon>
        <taxon>Sapindaceae</taxon>
        <taxon>Hippocastanoideae</taxon>
        <taxon>Acereae</taxon>
        <taxon>Acer</taxon>
    </lineage>
</organism>
<dbReference type="InterPro" id="IPR007612">
    <property type="entry name" value="LOR"/>
</dbReference>
<name>A0AAD5I7B4_ACENE</name>
<dbReference type="Proteomes" id="UP001064489">
    <property type="component" value="Chromosome 11"/>
</dbReference>
<dbReference type="Gene3D" id="2.40.160.200">
    <property type="entry name" value="LURP1-related"/>
    <property type="match status" value="2"/>
</dbReference>
<evidence type="ECO:0000256" key="1">
    <source>
        <dbReference type="ARBA" id="ARBA00005437"/>
    </source>
</evidence>
<comment type="similarity">
    <text evidence="1">Belongs to the LOR family.</text>
</comment>
<evidence type="ECO:0008006" key="4">
    <source>
        <dbReference type="Google" id="ProtNLM"/>
    </source>
</evidence>
<dbReference type="AlphaFoldDB" id="A0AAD5I7B4"/>
<comment type="caution">
    <text evidence="2">The sequence shown here is derived from an EMBL/GenBank/DDBJ whole genome shotgun (WGS) entry which is preliminary data.</text>
</comment>
<reference evidence="2" key="1">
    <citation type="journal article" date="2022" name="Plant J.">
        <title>Strategies of tolerance reflected in two North American maple genomes.</title>
        <authorList>
            <person name="McEvoy S.L."/>
            <person name="Sezen U.U."/>
            <person name="Trouern-Trend A."/>
            <person name="McMahon S.M."/>
            <person name="Schaberg P.G."/>
            <person name="Yang J."/>
            <person name="Wegrzyn J.L."/>
            <person name="Swenson N.G."/>
        </authorList>
    </citation>
    <scope>NUCLEOTIDE SEQUENCE</scope>
    <source>
        <strain evidence="2">91603</strain>
    </source>
</reference>
<dbReference type="EMBL" id="JAJSOW010000108">
    <property type="protein sequence ID" value="KAI9153924.1"/>
    <property type="molecule type" value="Genomic_DNA"/>
</dbReference>
<dbReference type="SUPFAM" id="SSF54518">
    <property type="entry name" value="Tubby C-terminal domain-like"/>
    <property type="match status" value="2"/>
</dbReference>
<reference evidence="2" key="2">
    <citation type="submission" date="2023-02" db="EMBL/GenBank/DDBJ databases">
        <authorList>
            <person name="Swenson N.G."/>
            <person name="Wegrzyn J.L."/>
            <person name="Mcevoy S.L."/>
        </authorList>
    </citation>
    <scope>NUCLEOTIDE SEQUENCE</scope>
    <source>
        <strain evidence="2">91603</strain>
        <tissue evidence="2">Leaf</tissue>
    </source>
</reference>
<accession>A0AAD5I7B4</accession>
<evidence type="ECO:0000313" key="2">
    <source>
        <dbReference type="EMBL" id="KAI9153924.1"/>
    </source>
</evidence>
<dbReference type="PANTHER" id="PTHR31087">
    <property type="match status" value="1"/>
</dbReference>
<sequence>MAQFPAYPPPPPNPVSIVGPQYCAPYPVDLAIVRKVMTITDGNFVVQDINGNILFKVKGVLMSIHDRHVLLDAAGKPLVTLRQKMMSAHDRWQVFRGESTDSKDLIFTAKRSSMFQLKTKLDVFLANNTKEDVCDFKVKGSWFERSCVVYAGESDTVVAQMHKKHTVQSILIGKDKFTVTVYPNIDYVFIIALIVILDAINKEDLASRACDREIEKQVLNITNGNFDVNDTSGNLVLRVKGLLFPNRRLMLDNTGNPIVTLQRKILTAQERWEVFRGDSTDSDDMIFYAKKSSLIQRKTELDVYLANNVNEYVSDFKVKGSWSEQSCTVYARESNAIVAQMYKKHGIRSILIGKDKFMVTVYPNVDYAFIVALIVINS</sequence>
<proteinExistence type="inferred from homology"/>
<dbReference type="PANTHER" id="PTHR31087:SF160">
    <property type="entry name" value="PROTEIN LURP-ONE-RELATED 1-RELATED"/>
    <property type="match status" value="1"/>
</dbReference>
<evidence type="ECO:0000313" key="3">
    <source>
        <dbReference type="Proteomes" id="UP001064489"/>
    </source>
</evidence>
<dbReference type="InterPro" id="IPR025659">
    <property type="entry name" value="Tubby-like_C"/>
</dbReference>
<dbReference type="InterPro" id="IPR038595">
    <property type="entry name" value="LOR_sf"/>
</dbReference>
<keyword evidence="3" id="KW-1185">Reference proteome</keyword>
<dbReference type="Pfam" id="PF04525">
    <property type="entry name" value="LOR"/>
    <property type="match status" value="2"/>
</dbReference>